<dbReference type="EMBL" id="CAMKVN010007912">
    <property type="protein sequence ID" value="CAI2191983.1"/>
    <property type="molecule type" value="Genomic_DNA"/>
</dbReference>
<protein>
    <submittedName>
        <fullName evidence="2">4670_t:CDS:1</fullName>
    </submittedName>
</protein>
<name>A0A9W4T4Y9_9GLOM</name>
<feature type="non-terminal residue" evidence="2">
    <location>
        <position position="565"/>
    </location>
</feature>
<reference evidence="2" key="1">
    <citation type="submission" date="2022-08" db="EMBL/GenBank/DDBJ databases">
        <authorList>
            <person name="Kallberg Y."/>
            <person name="Tangrot J."/>
            <person name="Rosling A."/>
        </authorList>
    </citation>
    <scope>NUCLEOTIDE SEQUENCE</scope>
    <source>
        <strain evidence="2">Wild A</strain>
    </source>
</reference>
<evidence type="ECO:0000313" key="3">
    <source>
        <dbReference type="Proteomes" id="UP001153678"/>
    </source>
</evidence>
<dbReference type="Proteomes" id="UP001153678">
    <property type="component" value="Unassembled WGS sequence"/>
</dbReference>
<keyword evidence="3" id="KW-1185">Reference proteome</keyword>
<accession>A0A9W4T4Y9</accession>
<feature type="region of interest" description="Disordered" evidence="1">
    <location>
        <begin position="546"/>
        <end position="565"/>
    </location>
</feature>
<feature type="non-terminal residue" evidence="2">
    <location>
        <position position="1"/>
    </location>
</feature>
<dbReference type="OrthoDB" id="2414630at2759"/>
<gene>
    <name evidence="2" type="ORF">FWILDA_LOCUS15347</name>
</gene>
<evidence type="ECO:0000256" key="1">
    <source>
        <dbReference type="SAM" id="MobiDB-lite"/>
    </source>
</evidence>
<proteinExistence type="predicted"/>
<evidence type="ECO:0000313" key="2">
    <source>
        <dbReference type="EMBL" id="CAI2191983.1"/>
    </source>
</evidence>
<dbReference type="AlphaFoldDB" id="A0A9W4T4Y9"/>
<sequence>QMEKVASVEAYPSGRAQSFTADACAGESPTDIQASKLSFFCLSKLATRVTKMRALEVREAQKKFLMDDEDPRPTRFFMQYHYRRKNSGFRDYKLRLDEALQDDPYSEKLSSLKRKWEAYEYRNDWESYEDEKRSRRADKKVKKTKLKAHIDFHGHLDERLTKKSQTDGNQTNNISVPQSTEFTDILHKTGEDQTQVRFNNDNAGLFNDLDVDNEGNERNDEIEDIVETNINNVLGSLKNFASEDKSSILENLENRLATAYKVVSHFDRQFPYTKELYNTFPDQMRTLENEWEKIIVDHFDEFLDVDHEKLIMVFSKPPYDDFSYKRDDELIWCQRIFIDLTRQFLRNRGALFDKEASELRYRSEIVNPLLAGAFEIIERSIWLETGEIENEIQKVQRNDTKEDNERSKLGMKHDGVINMIIHGKKYQVGFLEVVGNAFNNDITDRNIDLEKLYKAMSLSLWNQRAHLDNETSQQLSTFAVLVHGKIFSFLSMHYINNEFVVKNYDDFILPTTNECLVRIPKIIETIAKFKIRIMIYHREHMASFHKVVRSPRDNPPNASPQKKRQ</sequence>
<organism evidence="2 3">
    <name type="scientific">Funneliformis geosporum</name>
    <dbReference type="NCBI Taxonomy" id="1117311"/>
    <lineage>
        <taxon>Eukaryota</taxon>
        <taxon>Fungi</taxon>
        <taxon>Fungi incertae sedis</taxon>
        <taxon>Mucoromycota</taxon>
        <taxon>Glomeromycotina</taxon>
        <taxon>Glomeromycetes</taxon>
        <taxon>Glomerales</taxon>
        <taxon>Glomeraceae</taxon>
        <taxon>Funneliformis</taxon>
    </lineage>
</organism>
<comment type="caution">
    <text evidence="2">The sequence shown here is derived from an EMBL/GenBank/DDBJ whole genome shotgun (WGS) entry which is preliminary data.</text>
</comment>